<dbReference type="SUPFAM" id="SSF103088">
    <property type="entry name" value="OmpA-like"/>
    <property type="match status" value="1"/>
</dbReference>
<dbReference type="InterPro" id="IPR022511">
    <property type="entry name" value="PdsO"/>
</dbReference>
<evidence type="ECO:0000313" key="9">
    <source>
        <dbReference type="EMBL" id="GAA0819106.1"/>
    </source>
</evidence>
<feature type="chain" id="PRO_5045905878" evidence="7">
    <location>
        <begin position="27"/>
        <end position="264"/>
    </location>
</feature>
<feature type="transmembrane region" description="Helical" evidence="6">
    <location>
        <begin position="50"/>
        <end position="76"/>
    </location>
</feature>
<dbReference type="Pfam" id="PF00691">
    <property type="entry name" value="OmpA"/>
    <property type="match status" value="1"/>
</dbReference>
<feature type="coiled-coil region" evidence="5">
    <location>
        <begin position="85"/>
        <end position="137"/>
    </location>
</feature>
<evidence type="ECO:0000259" key="8">
    <source>
        <dbReference type="PROSITE" id="PS51123"/>
    </source>
</evidence>
<keyword evidence="5" id="KW-0175">Coiled coil</keyword>
<evidence type="ECO:0000256" key="6">
    <source>
        <dbReference type="SAM" id="Phobius"/>
    </source>
</evidence>
<reference evidence="10" key="1">
    <citation type="journal article" date="2019" name="Int. J. Syst. Evol. Microbiol.">
        <title>The Global Catalogue of Microorganisms (GCM) 10K type strain sequencing project: providing services to taxonomists for standard genome sequencing and annotation.</title>
        <authorList>
            <consortium name="The Broad Institute Genomics Platform"/>
            <consortium name="The Broad Institute Genome Sequencing Center for Infectious Disease"/>
            <person name="Wu L."/>
            <person name="Ma J."/>
        </authorList>
    </citation>
    <scope>NUCLEOTIDE SEQUENCE [LARGE SCALE GENOMIC DNA]</scope>
    <source>
        <strain evidence="10">JCM 15608</strain>
    </source>
</reference>
<dbReference type="NCBIfam" id="TIGR03789">
    <property type="entry name" value="pdsO"/>
    <property type="match status" value="1"/>
</dbReference>
<protein>
    <submittedName>
        <fullName evidence="9">OmpA family protein</fullName>
    </submittedName>
</protein>
<evidence type="ECO:0000256" key="1">
    <source>
        <dbReference type="ARBA" id="ARBA00004442"/>
    </source>
</evidence>
<name>A0ABP3WKV0_9GAMM</name>
<dbReference type="CDD" id="cd07185">
    <property type="entry name" value="OmpA_C-like"/>
    <property type="match status" value="1"/>
</dbReference>
<dbReference type="PROSITE" id="PS51123">
    <property type="entry name" value="OMPA_2"/>
    <property type="match status" value="1"/>
</dbReference>
<dbReference type="PANTHER" id="PTHR30329:SF21">
    <property type="entry name" value="LIPOPROTEIN YIAD-RELATED"/>
    <property type="match status" value="1"/>
</dbReference>
<dbReference type="EMBL" id="BAAAFA010000007">
    <property type="protein sequence ID" value="GAA0819106.1"/>
    <property type="molecule type" value="Genomic_DNA"/>
</dbReference>
<evidence type="ECO:0000256" key="4">
    <source>
        <dbReference type="PROSITE-ProRule" id="PRU00473"/>
    </source>
</evidence>
<dbReference type="Proteomes" id="UP001500021">
    <property type="component" value="Unassembled WGS sequence"/>
</dbReference>
<accession>A0ABP3WKV0</accession>
<comment type="caution">
    <text evidence="9">The sequence shown here is derived from an EMBL/GenBank/DDBJ whole genome shotgun (WGS) entry which is preliminary data.</text>
</comment>
<keyword evidence="3" id="KW-0998">Cell outer membrane</keyword>
<dbReference type="InterPro" id="IPR036737">
    <property type="entry name" value="OmpA-like_sf"/>
</dbReference>
<sequence length="264" mass="28568">MNTLTVKKTAITSVIIMSLLSTPLMAKETMMSSAVQTHEEKSKNENIGFGTGALVGAIVAGPLGAIVAGVTGIFIAKHINATDDVEVLSTELASAQDHMKKNQDEIAQYKMQLAGALQNYQQDIESVKTQYQLANDSGLNEQLSLENLLMSLQFSTGSSEISAHYQEQVSAVAQVLNDTPHLSITLSGYTDLAGEADHNQQLSLARVESVRSLLMAQGVNEDQITMQAYGETAPVAATTEQEVNFYDRRVVLKLHSSLNHMAKR</sequence>
<comment type="subcellular location">
    <subcellularLocation>
        <location evidence="1">Cell outer membrane</location>
    </subcellularLocation>
</comment>
<evidence type="ECO:0000256" key="5">
    <source>
        <dbReference type="SAM" id="Coils"/>
    </source>
</evidence>
<evidence type="ECO:0000256" key="3">
    <source>
        <dbReference type="ARBA" id="ARBA00023237"/>
    </source>
</evidence>
<feature type="domain" description="OmpA-like" evidence="8">
    <location>
        <begin position="141"/>
        <end position="258"/>
    </location>
</feature>
<dbReference type="RefSeq" id="WP_343817534.1">
    <property type="nucleotide sequence ID" value="NZ_BAAAFA010000007.1"/>
</dbReference>
<organism evidence="9 10">
    <name type="scientific">Colwellia asteriadis</name>
    <dbReference type="NCBI Taxonomy" id="517723"/>
    <lineage>
        <taxon>Bacteria</taxon>
        <taxon>Pseudomonadati</taxon>
        <taxon>Pseudomonadota</taxon>
        <taxon>Gammaproteobacteria</taxon>
        <taxon>Alteromonadales</taxon>
        <taxon>Colwelliaceae</taxon>
        <taxon>Colwellia</taxon>
    </lineage>
</organism>
<evidence type="ECO:0000256" key="2">
    <source>
        <dbReference type="ARBA" id="ARBA00023136"/>
    </source>
</evidence>
<keyword evidence="6" id="KW-1133">Transmembrane helix</keyword>
<keyword evidence="2 4" id="KW-0472">Membrane</keyword>
<feature type="signal peptide" evidence="7">
    <location>
        <begin position="1"/>
        <end position="26"/>
    </location>
</feature>
<gene>
    <name evidence="9" type="ORF">GCM10009111_22790</name>
</gene>
<dbReference type="PANTHER" id="PTHR30329">
    <property type="entry name" value="STATOR ELEMENT OF FLAGELLAR MOTOR COMPLEX"/>
    <property type="match status" value="1"/>
</dbReference>
<dbReference type="Gene3D" id="3.30.1330.60">
    <property type="entry name" value="OmpA-like domain"/>
    <property type="match status" value="1"/>
</dbReference>
<keyword evidence="7" id="KW-0732">Signal</keyword>
<dbReference type="InterPro" id="IPR006665">
    <property type="entry name" value="OmpA-like"/>
</dbReference>
<keyword evidence="10" id="KW-1185">Reference proteome</keyword>
<evidence type="ECO:0000313" key="10">
    <source>
        <dbReference type="Proteomes" id="UP001500021"/>
    </source>
</evidence>
<keyword evidence="6" id="KW-0812">Transmembrane</keyword>
<proteinExistence type="predicted"/>
<dbReference type="InterPro" id="IPR050330">
    <property type="entry name" value="Bact_OuterMem_StrucFunc"/>
</dbReference>
<evidence type="ECO:0000256" key="7">
    <source>
        <dbReference type="SAM" id="SignalP"/>
    </source>
</evidence>
<dbReference type="PRINTS" id="PR01021">
    <property type="entry name" value="OMPADOMAIN"/>
</dbReference>
<dbReference type="InterPro" id="IPR006664">
    <property type="entry name" value="OMP_bac"/>
</dbReference>